<comment type="caution">
    <text evidence="10">The sequence shown here is derived from an EMBL/GenBank/DDBJ whole genome shotgun (WGS) entry which is preliminary data.</text>
</comment>
<dbReference type="Gene3D" id="3.30.420.10">
    <property type="entry name" value="Ribonuclease H-like superfamily/Ribonuclease H"/>
    <property type="match status" value="2"/>
</dbReference>
<feature type="region of interest" description="Disordered" evidence="8">
    <location>
        <begin position="138"/>
        <end position="166"/>
    </location>
</feature>
<dbReference type="Pfam" id="PF00078">
    <property type="entry name" value="RVT_1"/>
    <property type="match status" value="1"/>
</dbReference>
<feature type="region of interest" description="Disordered" evidence="8">
    <location>
        <begin position="1859"/>
        <end position="1969"/>
    </location>
</feature>
<dbReference type="Pfam" id="PF17921">
    <property type="entry name" value="Integrase_H2C2"/>
    <property type="match status" value="2"/>
</dbReference>
<dbReference type="GO" id="GO:0042575">
    <property type="term" value="C:DNA polymerase complex"/>
    <property type="evidence" value="ECO:0007669"/>
    <property type="project" value="UniProtKB-ARBA"/>
</dbReference>
<reference evidence="10" key="1">
    <citation type="journal article" date="2020" name="J Insects Food Feed">
        <title>The yellow mealworm (Tenebrio molitor) genome: a resource for the emerging insects as food and feed industry.</title>
        <authorList>
            <person name="Eriksson T."/>
            <person name="Andere A."/>
            <person name="Kelstrup H."/>
            <person name="Emery V."/>
            <person name="Picard C."/>
        </authorList>
    </citation>
    <scope>NUCLEOTIDE SEQUENCE</scope>
    <source>
        <strain evidence="10">Stoneville</strain>
        <tissue evidence="10">Whole head</tissue>
    </source>
</reference>
<keyword evidence="11" id="KW-1185">Reference proteome</keyword>
<dbReference type="InterPro" id="IPR041588">
    <property type="entry name" value="Integrase_H2C2"/>
</dbReference>
<dbReference type="SUPFAM" id="SSF56672">
    <property type="entry name" value="DNA/RNA polymerases"/>
    <property type="match status" value="2"/>
</dbReference>
<dbReference type="PROSITE" id="PS50994">
    <property type="entry name" value="INTEGRASE"/>
    <property type="match status" value="1"/>
</dbReference>
<feature type="region of interest" description="Disordered" evidence="8">
    <location>
        <begin position="867"/>
        <end position="886"/>
    </location>
</feature>
<dbReference type="EC" id="2.7.7.49" evidence="1"/>
<evidence type="ECO:0000256" key="3">
    <source>
        <dbReference type="ARBA" id="ARBA00022695"/>
    </source>
</evidence>
<feature type="compositionally biased region" description="Polar residues" evidence="8">
    <location>
        <begin position="1871"/>
        <end position="1897"/>
    </location>
</feature>
<feature type="domain" description="Integrase catalytic" evidence="9">
    <location>
        <begin position="1378"/>
        <end position="1491"/>
    </location>
</feature>
<feature type="compositionally biased region" description="Polar residues" evidence="8">
    <location>
        <begin position="139"/>
        <end position="149"/>
    </location>
</feature>
<dbReference type="GO" id="GO:0016787">
    <property type="term" value="F:hydrolase activity"/>
    <property type="evidence" value="ECO:0007669"/>
    <property type="project" value="UniProtKB-KW"/>
</dbReference>
<keyword evidence="4" id="KW-0540">Nuclease</keyword>
<dbReference type="InterPro" id="IPR000477">
    <property type="entry name" value="RT_dom"/>
</dbReference>
<evidence type="ECO:0000256" key="2">
    <source>
        <dbReference type="ARBA" id="ARBA00022679"/>
    </source>
</evidence>
<evidence type="ECO:0000256" key="1">
    <source>
        <dbReference type="ARBA" id="ARBA00012493"/>
    </source>
</evidence>
<evidence type="ECO:0000256" key="7">
    <source>
        <dbReference type="ARBA" id="ARBA00022918"/>
    </source>
</evidence>
<keyword evidence="5" id="KW-0255">Endonuclease</keyword>
<gene>
    <name evidence="10" type="ORF">GEV33_008473</name>
</gene>
<dbReference type="InterPro" id="IPR004875">
    <property type="entry name" value="DDE_SF_endonuclease_dom"/>
</dbReference>
<keyword evidence="2" id="KW-0808">Transferase</keyword>
<dbReference type="CDD" id="cd09274">
    <property type="entry name" value="RNase_HI_RT_Ty3"/>
    <property type="match status" value="1"/>
</dbReference>
<dbReference type="CDD" id="cd01647">
    <property type="entry name" value="RT_LTR"/>
    <property type="match status" value="1"/>
</dbReference>
<dbReference type="GO" id="GO:0003676">
    <property type="term" value="F:nucleic acid binding"/>
    <property type="evidence" value="ECO:0007669"/>
    <property type="project" value="InterPro"/>
</dbReference>
<dbReference type="PANTHER" id="PTHR37984:SF15">
    <property type="entry name" value="INTEGRASE CATALYTIC DOMAIN-CONTAINING PROTEIN"/>
    <property type="match status" value="1"/>
</dbReference>
<keyword evidence="7" id="KW-0695">RNA-directed DNA polymerase</keyword>
<evidence type="ECO:0000256" key="5">
    <source>
        <dbReference type="ARBA" id="ARBA00022759"/>
    </source>
</evidence>
<feature type="compositionally biased region" description="Polar residues" evidence="8">
    <location>
        <begin position="1905"/>
        <end position="1916"/>
    </location>
</feature>
<dbReference type="InterPro" id="IPR041373">
    <property type="entry name" value="RT_RNaseH"/>
</dbReference>
<feature type="region of interest" description="Disordered" evidence="8">
    <location>
        <begin position="810"/>
        <end position="847"/>
    </location>
</feature>
<dbReference type="InterPro" id="IPR001584">
    <property type="entry name" value="Integrase_cat-core"/>
</dbReference>
<protein>
    <recommendedName>
        <fullName evidence="1">RNA-directed DNA polymerase</fullName>
        <ecNumber evidence="1">2.7.7.49</ecNumber>
    </recommendedName>
</protein>
<reference evidence="10" key="2">
    <citation type="submission" date="2021-08" db="EMBL/GenBank/DDBJ databases">
        <authorList>
            <person name="Eriksson T."/>
        </authorList>
    </citation>
    <scope>NUCLEOTIDE SEQUENCE</scope>
    <source>
        <strain evidence="10">Stoneville</strain>
        <tissue evidence="10">Whole head</tissue>
    </source>
</reference>
<dbReference type="EMBL" id="JABDTM020024404">
    <property type="protein sequence ID" value="KAH0814318.1"/>
    <property type="molecule type" value="Genomic_DNA"/>
</dbReference>
<dbReference type="Pfam" id="PF17919">
    <property type="entry name" value="RT_RNaseH_2"/>
    <property type="match status" value="1"/>
</dbReference>
<keyword evidence="6" id="KW-0378">Hydrolase</keyword>
<dbReference type="InterPro" id="IPR041577">
    <property type="entry name" value="RT_RNaseH_2"/>
</dbReference>
<accession>A0A8J6HH60</accession>
<dbReference type="InterPro" id="IPR043502">
    <property type="entry name" value="DNA/RNA_pol_sf"/>
</dbReference>
<evidence type="ECO:0000313" key="11">
    <source>
        <dbReference type="Proteomes" id="UP000719412"/>
    </source>
</evidence>
<dbReference type="GO" id="GO:0015074">
    <property type="term" value="P:DNA integration"/>
    <property type="evidence" value="ECO:0007669"/>
    <property type="project" value="InterPro"/>
</dbReference>
<evidence type="ECO:0000256" key="4">
    <source>
        <dbReference type="ARBA" id="ARBA00022722"/>
    </source>
</evidence>
<dbReference type="Pfam" id="PF17917">
    <property type="entry name" value="RT_RNaseH"/>
    <property type="match status" value="1"/>
</dbReference>
<dbReference type="InterPro" id="IPR050951">
    <property type="entry name" value="Retrovirus_Pol_polyprotein"/>
</dbReference>
<feature type="compositionally biased region" description="Basic and acidic residues" evidence="8">
    <location>
        <begin position="1949"/>
        <end position="1961"/>
    </location>
</feature>
<keyword evidence="3" id="KW-0548">Nucleotidyltransferase</keyword>
<sequence>MDGHSTHSKNLEALNYAREHNIHLLQLPGHTTHRLQPLDVAFFKPLQSYCVHAQEKWLRANVGKTISEYHVASLFSEAYGRAATVKTAASAFRGSGIWPVDRNHFKDHDFTPWKTLCPNQEQLDDGNEPLQIDEVENEATVSSTRCNEQQPEHESELQGGSIVGSPRAALHRVGVTRGDPRTAEEGIAWGTPDLYLKPRREGKISAEEQVLDPDPSSLYEDLLERHIEKRVSGVLAKKYARHREEPERIDLGVEDRVTPSTSSGARGDILPAFYPDDQGNAVDAWLKIIDQLGEIHKWAEYDKICFMQQKLRGAARDWFGRLESYDKTWTEWKVALRRAFPHCVDPATLLEEMIKRKKRPDESMIHYYHAKLALIQQCRLDDETTISCVIKGLPLELQANARAYKCDSVDELYAGFIAPMDNYDSYTCPPASKKIHGEEKLPRSRFPQKRCCYTCEQDNAFLKLKQALVEKPVLAAYRSDAMTEVHTDASSQGLSAIIFQKQADGYFELETLAVVEALKQFSFYLLELHFTIVTDCAAVGYTFSKRDLIPRIARWWLQVQQYDFEIVHRPGTAMRHEDALSRGALPIAEISQTAVTDWFLALQLQDESLQIIIKQLQADPKEELHREYKYKNNRLYRRTLKGDRLVVPRAARWQIVKRYHDDVGHGGFDRCVKAIKEQYRFAKMTRFISKYCSSCLQCAYGKGNYGKREGQLHPIHKPDKPMDTVHIDHVGPFPKSRAGNSYVLTIIDSFTKYLREVFGTFLGYPRRIISDNGLAFGNEQIKFSVETAGITEPSVLATSHLHTLSKNRNDLSASQMKTARPPFPATSKKQFASAQPPPKAQTNKPDDSPCNARCYCCDGRGHFAREYPEKRYRSPRQNSRKQEGQKPLLALEHKSVNFITNNDTADSNQCLLISEVAVRTLKLNATRLTVPVVLSTLGDFKIIPTRTVHADVVIDGIGQNFTELDDIQYIKTGNTLRILQVPVQKGANTITRGVVHLDVNDPGVVNELLTVLNEYPMCIATNMSELGETKTVEMKIELTSTQPIFHGPRRYAESERRGIKELVEELLRNGVIRESSSPYASPVLLVSKKSGEKRLYVDYRALNKLTVRDRYPLPQIEEQLGRLSGYNYFTNLDLFAGYHQVPMSSESVQYTSFVTQDGQYEYLRMPFGLCNAPAVFQRVLELSQYQYDIKHKGNQRMRHVDALSRNLPSCEHGVCAVVISQDDWLLAVHQDDKEIVTIKQILESGDRQGNSRGNRDVFENYTLKCGKVHKVTSRGACWVVPKLSRFQLLRMAHDDSGHVGVEKTYEVLAEKFWFRHMGRFVTKYVRNCLHCLFFKPPAGKPQGSLHPIKRIPQPFDTVHVDHLGPFVKTKNGNVHILVIIDAFTKFILLHPLFGTPKRIISDRGKAFDNKTFHSFCRELPITDHLNATAMPRGNGQIERYNQVLLDALSTMGADKDDNEWNRNLTNIQLGINSTLNNAIGVKPSEALIDFRVCSQSLMKGAEADELEAPLVDVTAIRKRMVERTEQYQSPQKERGPGTHMGDVAKQRVRKLQRCHIQQMTKLIDEMHDVKGGDHVEGMVTRSVRSLGFVIRNSRSFNNTDTVKRLYFAFVRSKLEYASVVWSTGYKSQIEDLEKIQRRLLKYLSFKVDDYLLGETGCKSNGGSKVIAGGAPLTCILSPRALPIVRLCEMTQRDFTNQKMPRQPHEDEELLTRKCTEKRLKSILKMVQKLEPWQENIMFAIAVVGYRCVNRVFTIDEEKNLQDYLIECSGVYFGLSPAEVRKLAYELAIKNGKTFPEKWHDTQMAGKEWLTGFLKRHPSLSLRCPQATSLSRASSFNEHNVSKFFDNLADVMDSFDATSSIQIDPDTPVDDLSTSSVQTDQRTDSNDLSNKSYNQRPNSPVPGPSGLQQANSSQPFNFTPKDLRPLPQAGPRTITNKGRKKRKTAILTDTPEKNAIEEEYQQRNKAKKRI</sequence>
<dbReference type="Gene3D" id="1.10.340.70">
    <property type="match status" value="2"/>
</dbReference>
<dbReference type="Gene3D" id="3.10.10.10">
    <property type="entry name" value="HIV Type 1 Reverse Transcriptase, subunit A, domain 1"/>
    <property type="match status" value="1"/>
</dbReference>
<evidence type="ECO:0000313" key="10">
    <source>
        <dbReference type="EMBL" id="KAH0814318.1"/>
    </source>
</evidence>
<dbReference type="InterPro" id="IPR012337">
    <property type="entry name" value="RNaseH-like_sf"/>
</dbReference>
<dbReference type="GO" id="GO:0004519">
    <property type="term" value="F:endonuclease activity"/>
    <property type="evidence" value="ECO:0007669"/>
    <property type="project" value="UniProtKB-KW"/>
</dbReference>
<name>A0A8J6HH60_TENMO</name>
<evidence type="ECO:0000256" key="8">
    <source>
        <dbReference type="SAM" id="MobiDB-lite"/>
    </source>
</evidence>
<dbReference type="InterPro" id="IPR036397">
    <property type="entry name" value="RNaseH_sf"/>
</dbReference>
<organism evidence="10 11">
    <name type="scientific">Tenebrio molitor</name>
    <name type="common">Yellow mealworm beetle</name>
    <dbReference type="NCBI Taxonomy" id="7067"/>
    <lineage>
        <taxon>Eukaryota</taxon>
        <taxon>Metazoa</taxon>
        <taxon>Ecdysozoa</taxon>
        <taxon>Arthropoda</taxon>
        <taxon>Hexapoda</taxon>
        <taxon>Insecta</taxon>
        <taxon>Pterygota</taxon>
        <taxon>Neoptera</taxon>
        <taxon>Endopterygota</taxon>
        <taxon>Coleoptera</taxon>
        <taxon>Polyphaga</taxon>
        <taxon>Cucujiformia</taxon>
        <taxon>Tenebrionidae</taxon>
        <taxon>Tenebrio</taxon>
    </lineage>
</organism>
<dbReference type="Pfam" id="PF03184">
    <property type="entry name" value="DDE_1"/>
    <property type="match status" value="1"/>
</dbReference>
<dbReference type="GO" id="GO:0003964">
    <property type="term" value="F:RNA-directed DNA polymerase activity"/>
    <property type="evidence" value="ECO:0007669"/>
    <property type="project" value="UniProtKB-KW"/>
</dbReference>
<dbReference type="Proteomes" id="UP000719412">
    <property type="component" value="Unassembled WGS sequence"/>
</dbReference>
<proteinExistence type="predicted"/>
<dbReference type="PANTHER" id="PTHR37984">
    <property type="entry name" value="PROTEIN CBG26694"/>
    <property type="match status" value="1"/>
</dbReference>
<dbReference type="SUPFAM" id="SSF53098">
    <property type="entry name" value="Ribonuclease H-like"/>
    <property type="match status" value="2"/>
</dbReference>
<evidence type="ECO:0000256" key="6">
    <source>
        <dbReference type="ARBA" id="ARBA00022801"/>
    </source>
</evidence>
<evidence type="ECO:0000259" key="9">
    <source>
        <dbReference type="PROSITE" id="PS50994"/>
    </source>
</evidence>